<comment type="function">
    <text evidence="10">Mannosylates Man(2)GlcNAc(2)-dolichol diphosphate and Man(1)GlcNAc(2)-dolichol diphosphate to form Man(3)GlcNAc(2)-dolichol diphosphate.</text>
</comment>
<dbReference type="InterPro" id="IPR028098">
    <property type="entry name" value="Glyco_trans_4-like_N"/>
</dbReference>
<evidence type="ECO:0000313" key="14">
    <source>
        <dbReference type="EMBL" id="SSX29631.1"/>
    </source>
</evidence>
<dbReference type="PANTHER" id="PTHR45918">
    <property type="entry name" value="ALPHA-1,3/1,6-MANNOSYLTRANSFERASE ALG2"/>
    <property type="match status" value="1"/>
</dbReference>
<dbReference type="UniPathway" id="UPA00378"/>
<dbReference type="OMA" id="TPSIYYC"/>
<keyword evidence="4" id="KW-0812">Transmembrane</keyword>
<dbReference type="InterPro" id="IPR001296">
    <property type="entry name" value="Glyco_trans_1"/>
</dbReference>
<comment type="similarity">
    <text evidence="10">Belongs to the glycosyltransferase group 1 family.</text>
</comment>
<dbReference type="Pfam" id="PF00534">
    <property type="entry name" value="Glycos_transf_1"/>
    <property type="match status" value="1"/>
</dbReference>
<evidence type="ECO:0000259" key="11">
    <source>
        <dbReference type="Pfam" id="PF00534"/>
    </source>
</evidence>
<evidence type="ECO:0000256" key="1">
    <source>
        <dbReference type="ARBA" id="ARBA00004922"/>
    </source>
</evidence>
<protein>
    <recommendedName>
        <fullName evidence="10">Alpha-1,3/1,6-mannosyltransferase ALG2</fullName>
        <ecNumber evidence="10">2.4.1.132</ecNumber>
        <ecNumber evidence="10">2.4.1.257</ecNumber>
    </recommendedName>
    <alternativeName>
        <fullName evidence="10">GDP-Man:Man(1)GlcNAc(2)-PP-Dol alpha-1,3-mannosyltransferase</fullName>
    </alternativeName>
</protein>
<dbReference type="GO" id="GO:0102704">
    <property type="term" value="F:GDP-Man:Man(2)GlcNAc(2)-PP-Dol alpha-1,6-mannosyltransferase activity"/>
    <property type="evidence" value="ECO:0007669"/>
    <property type="project" value="UniProtKB-UniRule"/>
</dbReference>
<evidence type="ECO:0000256" key="5">
    <source>
        <dbReference type="ARBA" id="ARBA00022824"/>
    </source>
</evidence>
<dbReference type="EC" id="2.4.1.132" evidence="10"/>
<keyword evidence="3 10" id="KW-0808">Transferase</keyword>
<accession>A0A336L166</accession>
<keyword evidence="6" id="KW-1133">Transmembrane helix</keyword>
<reference evidence="13" key="1">
    <citation type="submission" date="2018-04" db="EMBL/GenBank/DDBJ databases">
        <authorList>
            <person name="Go L.Y."/>
            <person name="Mitchell J.A."/>
        </authorList>
    </citation>
    <scope>NUCLEOTIDE SEQUENCE</scope>
    <source>
        <tissue evidence="13">Whole organism</tissue>
    </source>
</reference>
<gene>
    <name evidence="13" type="primary">CSON001545</name>
</gene>
<dbReference type="EMBL" id="UFQT01001247">
    <property type="protein sequence ID" value="SSX29631.1"/>
    <property type="molecule type" value="Genomic_DNA"/>
</dbReference>
<dbReference type="InterPro" id="IPR027054">
    <property type="entry name" value="ALG2"/>
</dbReference>
<evidence type="ECO:0000256" key="2">
    <source>
        <dbReference type="ARBA" id="ARBA00022676"/>
    </source>
</evidence>
<dbReference type="AlphaFoldDB" id="A0A336L166"/>
<name>A0A336L166_CULSO</name>
<dbReference type="FunFam" id="3.40.50.2000:FF:000210">
    <property type="entry name" value="Alpha-1,3/1,6-mannosyltransferase ALG2"/>
    <property type="match status" value="1"/>
</dbReference>
<evidence type="ECO:0000256" key="9">
    <source>
        <dbReference type="ARBA" id="ARBA00045104"/>
    </source>
</evidence>
<keyword evidence="2 10" id="KW-0328">Glycosyltransferase</keyword>
<comment type="pathway">
    <text evidence="1 10">Protein modification; protein glycosylation.</text>
</comment>
<keyword evidence="7" id="KW-0472">Membrane</keyword>
<comment type="subcellular location">
    <subcellularLocation>
        <location evidence="10">Endoplasmic reticulum membrane</location>
        <topology evidence="10">Single-pass membrane protein</topology>
    </subcellularLocation>
</comment>
<keyword evidence="5" id="KW-0256">Endoplasmic reticulum</keyword>
<dbReference type="Pfam" id="PF13439">
    <property type="entry name" value="Glyco_transf_4"/>
    <property type="match status" value="1"/>
</dbReference>
<dbReference type="PANTHER" id="PTHR45918:SF1">
    <property type="entry name" value="ALPHA-1,3_1,6-MANNOSYLTRANSFERASE ALG2"/>
    <property type="match status" value="1"/>
</dbReference>
<dbReference type="SUPFAM" id="SSF53756">
    <property type="entry name" value="UDP-Glycosyltransferase/glycogen phosphorylase"/>
    <property type="match status" value="1"/>
</dbReference>
<dbReference type="EMBL" id="UFQS01001247">
    <property type="protein sequence ID" value="SSX09908.1"/>
    <property type="molecule type" value="Genomic_DNA"/>
</dbReference>
<proteinExistence type="inferred from homology"/>
<evidence type="ECO:0000259" key="12">
    <source>
        <dbReference type="Pfam" id="PF13439"/>
    </source>
</evidence>
<dbReference type="GO" id="GO:0005789">
    <property type="term" value="C:endoplasmic reticulum membrane"/>
    <property type="evidence" value="ECO:0007669"/>
    <property type="project" value="UniProtKB-SubCell"/>
</dbReference>
<dbReference type="CDD" id="cd03805">
    <property type="entry name" value="GT4_ALG2-like"/>
    <property type="match status" value="1"/>
</dbReference>
<feature type="domain" description="Glycosyl transferase family 1" evidence="11">
    <location>
        <begin position="205"/>
        <end position="381"/>
    </location>
</feature>
<dbReference type="VEuPathDB" id="VectorBase:CSON001545"/>
<evidence type="ECO:0000256" key="7">
    <source>
        <dbReference type="ARBA" id="ARBA00023136"/>
    </source>
</evidence>
<sequence>MAKILFVHPDLGIGGAERLVVDAALALQNKGHTVRMLTNHHDPNHCFEETKDGTLDVMTVGDFLPRNIFGKFYAVCAYFRMVYAAFYYVFCLSKTDKYDLIFIDLISLGIPIFRLAKHSPKILFYCHFPDQLLAKPGGNLKQLYRLPLNYLEEKTTGQADGVLVNSKFTSRVFKETFKTLDVIPEVLYPSLNTEYFDQTVTEDTDTPINIPNDAFVFFSINRYERKKNLGLALYAFKQLEAYLTKAEWEKVYLIMAGGYDTRVLENVEHYEELEYLCEELSLSSKVTFLLSPSDREKLWLLKRSQVLIYTPSNEHFGIVPLEGMYLHKPVIAVNSGGPTETIIDDQTGYLCDANAKEFAKAMLKLVRSQKLLERMGDMGHKRVQQRFSFAAFSDKLDSIVKNMIQLGRKDK</sequence>
<evidence type="ECO:0000256" key="8">
    <source>
        <dbReference type="ARBA" id="ARBA00045103"/>
    </source>
</evidence>
<evidence type="ECO:0000313" key="13">
    <source>
        <dbReference type="EMBL" id="SSX09908.1"/>
    </source>
</evidence>
<comment type="catalytic activity">
    <reaction evidence="8 10">
        <text>a beta-D-Man-(1-&gt;4)-beta-D-GlcNAc-(1-&gt;4)-alpha-D-GlcNAc-diphospho-di-trans,poly-cis-dolichol + GDP-alpha-D-mannose = an alpha-D-Man-(1-&gt;3)-beta-D-Man-(1-&gt;4)-beta-D-GlcNAc-(1-&gt;4)-alpha-D-GlcNAc-diphospho-di-trans,poly-cis-dolichol + GDP + H(+)</text>
        <dbReference type="Rhea" id="RHEA:29515"/>
        <dbReference type="Rhea" id="RHEA-COMP:19511"/>
        <dbReference type="Rhea" id="RHEA-COMP:19513"/>
        <dbReference type="ChEBI" id="CHEBI:15378"/>
        <dbReference type="ChEBI" id="CHEBI:57527"/>
        <dbReference type="ChEBI" id="CHEBI:58189"/>
        <dbReference type="ChEBI" id="CHEBI:58472"/>
        <dbReference type="ChEBI" id="CHEBI:132510"/>
        <dbReference type="EC" id="2.4.1.132"/>
    </reaction>
    <physiologicalReaction direction="left-to-right" evidence="8 10">
        <dbReference type="Rhea" id="RHEA:29516"/>
    </physiologicalReaction>
</comment>
<reference evidence="14" key="2">
    <citation type="submission" date="2018-07" db="EMBL/GenBank/DDBJ databases">
        <authorList>
            <person name="Quirk P.G."/>
            <person name="Krulwich T.A."/>
        </authorList>
    </citation>
    <scope>NUCLEOTIDE SEQUENCE</scope>
</reference>
<dbReference type="Gene3D" id="3.40.50.2000">
    <property type="entry name" value="Glycogen Phosphorylase B"/>
    <property type="match status" value="2"/>
</dbReference>
<organism evidence="13">
    <name type="scientific">Culicoides sonorensis</name>
    <name type="common">Biting midge</name>
    <dbReference type="NCBI Taxonomy" id="179676"/>
    <lineage>
        <taxon>Eukaryota</taxon>
        <taxon>Metazoa</taxon>
        <taxon>Ecdysozoa</taxon>
        <taxon>Arthropoda</taxon>
        <taxon>Hexapoda</taxon>
        <taxon>Insecta</taxon>
        <taxon>Pterygota</taxon>
        <taxon>Neoptera</taxon>
        <taxon>Endopterygota</taxon>
        <taxon>Diptera</taxon>
        <taxon>Nematocera</taxon>
        <taxon>Chironomoidea</taxon>
        <taxon>Ceratopogonidae</taxon>
        <taxon>Ceratopogoninae</taxon>
        <taxon>Culicoides</taxon>
        <taxon>Monoculicoides</taxon>
    </lineage>
</organism>
<evidence type="ECO:0000256" key="3">
    <source>
        <dbReference type="ARBA" id="ARBA00022679"/>
    </source>
</evidence>
<evidence type="ECO:0000256" key="6">
    <source>
        <dbReference type="ARBA" id="ARBA00022989"/>
    </source>
</evidence>
<evidence type="ECO:0000256" key="4">
    <source>
        <dbReference type="ARBA" id="ARBA00022692"/>
    </source>
</evidence>
<comment type="catalytic activity">
    <reaction evidence="9 10">
        <text>an alpha-D-Man-(1-&gt;3)-beta-D-Man-(1-&gt;4)-beta-D-GlcNAc-(1-&gt;4)-alpha-D-GlcNAc-diphospho-di-trans,poly-cis-dolichol + GDP-alpha-D-mannose = an alpha-D-Man-(1-&gt;3)-[alpha-D-Man-(1-&gt;6)]-beta-D-Man-(1-&gt;4)-beta-D-GlcNAc-(1-&gt;4)-alpha-D-GlcNAc-diphospho-di-trans,poly-cis-dolichol + GDP + H(+)</text>
        <dbReference type="Rhea" id="RHEA:29519"/>
        <dbReference type="Rhea" id="RHEA-COMP:19513"/>
        <dbReference type="Rhea" id="RHEA-COMP:19515"/>
        <dbReference type="ChEBI" id="CHEBI:15378"/>
        <dbReference type="ChEBI" id="CHEBI:57527"/>
        <dbReference type="ChEBI" id="CHEBI:58189"/>
        <dbReference type="ChEBI" id="CHEBI:132510"/>
        <dbReference type="ChEBI" id="CHEBI:132511"/>
        <dbReference type="EC" id="2.4.1.257"/>
    </reaction>
    <physiologicalReaction direction="left-to-right" evidence="9 10">
        <dbReference type="Rhea" id="RHEA:29520"/>
    </physiologicalReaction>
</comment>
<feature type="domain" description="Glycosyltransferase subfamily 4-like N-terminal" evidence="12">
    <location>
        <begin position="13"/>
        <end position="178"/>
    </location>
</feature>
<dbReference type="EC" id="2.4.1.257" evidence="10"/>
<evidence type="ECO:0000256" key="10">
    <source>
        <dbReference type="RuleBase" id="RU367136"/>
    </source>
</evidence>
<dbReference type="GO" id="GO:0004378">
    <property type="term" value="F:GDP-Man:Man(1)GlcNAc(2)-PP-Dol alpha-1,3-mannosyltransferase activity"/>
    <property type="evidence" value="ECO:0007669"/>
    <property type="project" value="UniProtKB-UniRule"/>
</dbReference>